<name>A0A956N9Y4_UNCEI</name>
<dbReference type="Proteomes" id="UP000739538">
    <property type="component" value="Unassembled WGS sequence"/>
</dbReference>
<organism evidence="1 2">
    <name type="scientific">Eiseniibacteriota bacterium</name>
    <dbReference type="NCBI Taxonomy" id="2212470"/>
    <lineage>
        <taxon>Bacteria</taxon>
        <taxon>Candidatus Eiseniibacteriota</taxon>
    </lineage>
</organism>
<dbReference type="AlphaFoldDB" id="A0A956N9Y4"/>
<reference evidence="1" key="2">
    <citation type="journal article" date="2021" name="Microbiome">
        <title>Successional dynamics and alternative stable states in a saline activated sludge microbial community over 9 years.</title>
        <authorList>
            <person name="Wang Y."/>
            <person name="Ye J."/>
            <person name="Ju F."/>
            <person name="Liu L."/>
            <person name="Boyd J.A."/>
            <person name="Deng Y."/>
            <person name="Parks D.H."/>
            <person name="Jiang X."/>
            <person name="Yin X."/>
            <person name="Woodcroft B.J."/>
            <person name="Tyson G.W."/>
            <person name="Hugenholtz P."/>
            <person name="Polz M.F."/>
            <person name="Zhang T."/>
        </authorList>
    </citation>
    <scope>NUCLEOTIDE SEQUENCE</scope>
    <source>
        <strain evidence="1">HKST-UBA02</strain>
    </source>
</reference>
<accession>A0A956N9Y4</accession>
<sequence length="211" mass="23069">MSSTLVFPDGIRFPAREELTGPRAERDRLWARIGRANLRPGFVVRASEEPEFQVFAEANVDAPGLWSAFSTLVRALLPAGAESCQLLLGDPDSELEPIARDSAGRWLEVLEPYAHRLVHDAWVQFGLVDDAGGKVSGVLVTPTKHLQVWAQSRDLLVDILGGLGLEELSELELLAGYPVVLEPLTSSIEEAPDLEALFSKLREDSSEAAEE</sequence>
<gene>
    <name evidence="1" type="ORF">KDA27_05800</name>
</gene>
<evidence type="ECO:0000313" key="1">
    <source>
        <dbReference type="EMBL" id="MCA9755297.1"/>
    </source>
</evidence>
<dbReference type="EMBL" id="JAGQHS010000019">
    <property type="protein sequence ID" value="MCA9755297.1"/>
    <property type="molecule type" value="Genomic_DNA"/>
</dbReference>
<reference evidence="1" key="1">
    <citation type="submission" date="2020-04" db="EMBL/GenBank/DDBJ databases">
        <authorList>
            <person name="Zhang T."/>
        </authorList>
    </citation>
    <scope>NUCLEOTIDE SEQUENCE</scope>
    <source>
        <strain evidence="1">HKST-UBA02</strain>
    </source>
</reference>
<proteinExistence type="predicted"/>
<protein>
    <submittedName>
        <fullName evidence="1">Uncharacterized protein</fullName>
    </submittedName>
</protein>
<evidence type="ECO:0000313" key="2">
    <source>
        <dbReference type="Proteomes" id="UP000739538"/>
    </source>
</evidence>
<comment type="caution">
    <text evidence="1">The sequence shown here is derived from an EMBL/GenBank/DDBJ whole genome shotgun (WGS) entry which is preliminary data.</text>
</comment>